<dbReference type="InterPro" id="IPR016176">
    <property type="entry name" value="Cbl-dep_enz_cat"/>
</dbReference>
<keyword evidence="4" id="KW-1185">Reference proteome</keyword>
<feature type="domain" description="Methylmalonyl-CoA mutase alpha/beta chain catalytic" evidence="2">
    <location>
        <begin position="14"/>
        <end position="529"/>
    </location>
</feature>
<organism evidence="3 4">
    <name type="scientific">Eiseniibacteriota bacterium</name>
    <dbReference type="NCBI Taxonomy" id="2212470"/>
    <lineage>
        <taxon>Bacteria</taxon>
        <taxon>Candidatus Eiseniibacteriota</taxon>
    </lineage>
</organism>
<dbReference type="Pfam" id="PF01642">
    <property type="entry name" value="MM_CoA_mutase"/>
    <property type="match status" value="1"/>
</dbReference>
<protein>
    <submittedName>
        <fullName evidence="3">Methylmalonyl-CoA mutase</fullName>
    </submittedName>
</protein>
<dbReference type="NCBIfam" id="TIGR00641">
    <property type="entry name" value="acid_CoA_mut_N"/>
    <property type="match status" value="1"/>
</dbReference>
<dbReference type="Gene3D" id="3.20.20.240">
    <property type="entry name" value="Methylmalonyl-CoA mutase"/>
    <property type="match status" value="1"/>
</dbReference>
<evidence type="ECO:0000313" key="3">
    <source>
        <dbReference type="EMBL" id="MFC1572034.1"/>
    </source>
</evidence>
<dbReference type="InterPro" id="IPR006098">
    <property type="entry name" value="MMCoA_mutase_a_cat"/>
</dbReference>
<sequence>MGRVKTEDLKPIANESGIEIEPIYTSAEVAKSGGVSEGETPGAFPFTRGIHKHMYRKRPFTMRQYAGFGTPRETNQRFHYLIGQGQTGLNVAFDLPTQVGLDSDADFAQGEVGRVGMAVDTLKDFEIAFDGIDLEKITVSLTINGAAATLMAMYFALAEKRGYDLRKLRGTAQNDILKEFVGRGTWVFPVEPSMRLVGDTITYCAEHVPLYSPVSVCGYHIRESGAGPVQEMAYAFCIAKAYIDLVLERGIEIDEFASRLSFNFDIHGNLFEQVSKFRAGRRLWARIIKDTYHAQNPKSMWLRMIAGGGGGGLTIEQPENNIVRGAYYALISALSGTQTMALCSFDEAYTIPSEKAARLSLRTMQILIEEMGLCDTVDPLGGSYYVETLTNQIEEKIRAVMDEVDRQGGIVKAIAEGHIQNTVSRQAYQRLRRIESGEVRKVGVNCYQVEEDEPGIQFHPFKEEECRAQISALQQVRADRDNDRVGSLLKQVLDDAKSGRNVMPSIMEAVKAYATVGEITDSLVEAFGRYREPIRF</sequence>
<accession>A0ABV6YIN3</accession>
<reference evidence="3 4" key="1">
    <citation type="submission" date="2024-09" db="EMBL/GenBank/DDBJ databases">
        <authorList>
            <person name="D'Angelo T."/>
        </authorList>
    </citation>
    <scope>NUCLEOTIDE SEQUENCE [LARGE SCALE GENOMIC DNA]</scope>
    <source>
        <strain evidence="3">SAG AM-320-E07</strain>
    </source>
</reference>
<evidence type="ECO:0000256" key="1">
    <source>
        <dbReference type="ARBA" id="ARBA00023235"/>
    </source>
</evidence>
<name>A0ABV6YIN3_UNCEI</name>
<evidence type="ECO:0000259" key="2">
    <source>
        <dbReference type="Pfam" id="PF01642"/>
    </source>
</evidence>
<proteinExistence type="predicted"/>
<evidence type="ECO:0000313" key="4">
    <source>
        <dbReference type="Proteomes" id="UP001593833"/>
    </source>
</evidence>
<dbReference type="InterPro" id="IPR006099">
    <property type="entry name" value="MeMalonylCoA_mutase_a/b_cat"/>
</dbReference>
<dbReference type="PANTHER" id="PTHR48101">
    <property type="entry name" value="METHYLMALONYL-COA MUTASE, MITOCHONDRIAL-RELATED"/>
    <property type="match status" value="1"/>
</dbReference>
<dbReference type="EMBL" id="JBHPKH010000002">
    <property type="protein sequence ID" value="MFC1572034.1"/>
    <property type="molecule type" value="Genomic_DNA"/>
</dbReference>
<keyword evidence="1" id="KW-0413">Isomerase</keyword>
<dbReference type="Proteomes" id="UP001593833">
    <property type="component" value="Unassembled WGS sequence"/>
</dbReference>
<gene>
    <name evidence="3" type="ORF">ACFL6M_00385</name>
</gene>
<dbReference type="SUPFAM" id="SSF51703">
    <property type="entry name" value="Cobalamin (vitamin B12)-dependent enzymes"/>
    <property type="match status" value="1"/>
</dbReference>
<comment type="caution">
    <text evidence="3">The sequence shown here is derived from an EMBL/GenBank/DDBJ whole genome shotgun (WGS) entry which is preliminary data.</text>
</comment>
<dbReference type="PANTHER" id="PTHR48101:SF1">
    <property type="entry name" value="METHYLMALONYL-COA MUTASE, LARGE SUBUNIT"/>
    <property type="match status" value="1"/>
</dbReference>